<organism evidence="1 2">
    <name type="scientific">Pseudalkalibacillus berkeleyi</name>
    <dbReference type="NCBI Taxonomy" id="1069813"/>
    <lineage>
        <taxon>Bacteria</taxon>
        <taxon>Bacillati</taxon>
        <taxon>Bacillota</taxon>
        <taxon>Bacilli</taxon>
        <taxon>Bacillales</taxon>
        <taxon>Fictibacillaceae</taxon>
        <taxon>Pseudalkalibacillus</taxon>
    </lineage>
</organism>
<dbReference type="Gene3D" id="3.90.1200.10">
    <property type="match status" value="1"/>
</dbReference>
<dbReference type="Proteomes" id="UP001649381">
    <property type="component" value="Unassembled WGS sequence"/>
</dbReference>
<accession>A0ABS9H387</accession>
<keyword evidence="1" id="KW-0167">Capsid protein</keyword>
<evidence type="ECO:0000313" key="2">
    <source>
        <dbReference type="Proteomes" id="UP001649381"/>
    </source>
</evidence>
<dbReference type="RefSeq" id="WP_236334279.1">
    <property type="nucleotide sequence ID" value="NZ_JAKIJS010000001.1"/>
</dbReference>
<name>A0ABS9H387_9BACL</name>
<dbReference type="PANTHER" id="PTHR39179:SF3">
    <property type="entry name" value="COTS-RELATED PROTEIN"/>
    <property type="match status" value="1"/>
</dbReference>
<comment type="caution">
    <text evidence="1">The sequence shown here is derived from an EMBL/GenBank/DDBJ whole genome shotgun (WGS) entry which is preliminary data.</text>
</comment>
<dbReference type="SUPFAM" id="SSF56112">
    <property type="entry name" value="Protein kinase-like (PK-like)"/>
    <property type="match status" value="1"/>
</dbReference>
<reference evidence="1 2" key="1">
    <citation type="submission" date="2022-01" db="EMBL/GenBank/DDBJ databases">
        <title>Alkalihalobacillus sp. EGI L200015, a novel bacterium isolated from a salt lake sediment.</title>
        <authorList>
            <person name="Gao L."/>
            <person name="Fang B.-Z."/>
            <person name="Li W.-J."/>
        </authorList>
    </citation>
    <scope>NUCLEOTIDE SEQUENCE [LARGE SCALE GENOMIC DNA]</scope>
    <source>
        <strain evidence="1 2">KCTC 12718</strain>
    </source>
</reference>
<dbReference type="PANTHER" id="PTHR39179">
    <property type="entry name" value="SPORE COAT PROTEIN I"/>
    <property type="match status" value="1"/>
</dbReference>
<evidence type="ECO:0000313" key="1">
    <source>
        <dbReference type="EMBL" id="MCF6138115.1"/>
    </source>
</evidence>
<dbReference type="InterPro" id="IPR047175">
    <property type="entry name" value="CotS-like"/>
</dbReference>
<protein>
    <submittedName>
        <fullName evidence="1">Spore coat protein YsxE</fullName>
    </submittedName>
</protein>
<dbReference type="InterPro" id="IPR011009">
    <property type="entry name" value="Kinase-like_dom_sf"/>
</dbReference>
<proteinExistence type="predicted"/>
<keyword evidence="1" id="KW-0946">Virion</keyword>
<sequence>MRASSISIDGLILYYYDLFPDKVEAYGKVQKITTRKGTYALKETDMGPEQMTWFLHCMERLHELTYDHVVPITPTKYGDPYVVVNNRYYYVTKWYEHDGRNDFAYEEFIIDELGKLHANTVKAQTFSEDVVKDSYTGLLKRFEQRQLEMERFTELAERQTYISPFELRYLSQFHKMMRIAEEAKHKVNEWYSTCEQNKRYRSVLCHGRPFRGHVVQDQFGEGNFINFERAILDTPVRDLAYFFRAAAQYPEWSEYSALEWLNRYESHLPLLIEEKVLLASYLKFPEPVFSTIQTYQGSPSTSQLDLVRKLDRKLNVMKALDRFADRFLQEAIPEQE</sequence>
<gene>
    <name evidence="1" type="ORF">L2716_10300</name>
</gene>
<keyword evidence="2" id="KW-1185">Reference proteome</keyword>
<dbReference type="Gene3D" id="3.30.200.20">
    <property type="entry name" value="Phosphorylase Kinase, domain 1"/>
    <property type="match status" value="1"/>
</dbReference>
<dbReference type="EMBL" id="JAKIJS010000001">
    <property type="protein sequence ID" value="MCF6138115.1"/>
    <property type="molecule type" value="Genomic_DNA"/>
</dbReference>